<evidence type="ECO:0000256" key="1">
    <source>
        <dbReference type="SAM" id="Phobius"/>
    </source>
</evidence>
<feature type="transmembrane region" description="Helical" evidence="1">
    <location>
        <begin position="142"/>
        <end position="164"/>
    </location>
</feature>
<name>A0A450UN59_9GAMM</name>
<feature type="transmembrane region" description="Helical" evidence="1">
    <location>
        <begin position="100"/>
        <end position="122"/>
    </location>
</feature>
<keyword evidence="1" id="KW-0472">Membrane</keyword>
<dbReference type="InterPro" id="IPR010295">
    <property type="entry name" value="DUF898"/>
</dbReference>
<feature type="transmembrane region" description="Helical" evidence="1">
    <location>
        <begin position="62"/>
        <end position="88"/>
    </location>
</feature>
<dbReference type="AlphaFoldDB" id="A0A450UN59"/>
<evidence type="ECO:0000313" key="2">
    <source>
        <dbReference type="EMBL" id="VFJ93982.1"/>
    </source>
</evidence>
<keyword evidence="1" id="KW-1133">Transmembrane helix</keyword>
<keyword evidence="1" id="KW-0812">Transmembrane</keyword>
<accession>A0A450UN59</accession>
<evidence type="ECO:0008006" key="5">
    <source>
        <dbReference type="Google" id="ProtNLM"/>
    </source>
</evidence>
<evidence type="ECO:0000313" key="3">
    <source>
        <dbReference type="EMBL" id="VFJ94747.1"/>
    </source>
</evidence>
<dbReference type="EMBL" id="CAADFG010000064">
    <property type="protein sequence ID" value="VFJ93982.1"/>
    <property type="molecule type" value="Genomic_DNA"/>
</dbReference>
<gene>
    <name evidence="2" type="ORF">BECKH772A_GA0070896_1006416</name>
    <name evidence="3" type="ORF">BECKH772B_GA0070898_1006616</name>
    <name evidence="4" type="ORF">BECKH772C_GA0070978_1006315</name>
</gene>
<dbReference type="EMBL" id="CAADFI010000066">
    <property type="protein sequence ID" value="VFJ94747.1"/>
    <property type="molecule type" value="Genomic_DNA"/>
</dbReference>
<dbReference type="EMBL" id="CAADFJ010000063">
    <property type="protein sequence ID" value="VFK01351.1"/>
    <property type="molecule type" value="Genomic_DNA"/>
</dbReference>
<organism evidence="2">
    <name type="scientific">Candidatus Kentrum eta</name>
    <dbReference type="NCBI Taxonomy" id="2126337"/>
    <lineage>
        <taxon>Bacteria</taxon>
        <taxon>Pseudomonadati</taxon>
        <taxon>Pseudomonadota</taxon>
        <taxon>Gammaproteobacteria</taxon>
        <taxon>Candidatus Kentrum</taxon>
    </lineage>
</organism>
<feature type="transmembrane region" description="Helical" evidence="1">
    <location>
        <begin position="12"/>
        <end position="35"/>
    </location>
</feature>
<sequence length="215" mass="24335">MRLNWHGTYGKTFWLLWIGPLLGFLSFGILLPLIYRYSYRYFAENHSYGTTRFSASPTIGSFYWAFFVSVLLPMIFLIAISFVVAPLLAVTVDADRQSVLMISAVIGMLVFYLFLFPLIFVFDILCRNLLVRSLVLGDVAGFHSTISPVRFIRIFLSNLVAILLPWAKVRMYRYLCACTSIGISGNLDRIIDEEQGGKSAFGEEFAEMEGVDFGV</sequence>
<protein>
    <recommendedName>
        <fullName evidence="5">DUF898 domain-containing protein</fullName>
    </recommendedName>
</protein>
<reference evidence="2" key="1">
    <citation type="submission" date="2019-02" db="EMBL/GenBank/DDBJ databases">
        <authorList>
            <person name="Gruber-Vodicka R. H."/>
            <person name="Seah K. B. B."/>
        </authorList>
    </citation>
    <scope>NUCLEOTIDE SEQUENCE</scope>
    <source>
        <strain evidence="4">BECK_SA2B12</strain>
        <strain evidence="2">BECK_SA2B15</strain>
        <strain evidence="3">BECK_SA2B20</strain>
    </source>
</reference>
<proteinExistence type="predicted"/>
<dbReference type="Pfam" id="PF05987">
    <property type="entry name" value="DUF898"/>
    <property type="match status" value="1"/>
</dbReference>
<evidence type="ECO:0000313" key="4">
    <source>
        <dbReference type="EMBL" id="VFK01351.1"/>
    </source>
</evidence>